<keyword evidence="3 4" id="KW-0597">Phosphoprotein</keyword>
<evidence type="ECO:0000256" key="4">
    <source>
        <dbReference type="PROSITE-ProRule" id="PRU00169"/>
    </source>
</evidence>
<dbReference type="InterPro" id="IPR036890">
    <property type="entry name" value="HATPase_C_sf"/>
</dbReference>
<dbReference type="EC" id="2.7.13.3" evidence="2"/>
<evidence type="ECO:0000313" key="7">
    <source>
        <dbReference type="EMBL" id="ETX02328.1"/>
    </source>
</evidence>
<dbReference type="SMART" id="SM00387">
    <property type="entry name" value="HATPase_c"/>
    <property type="match status" value="1"/>
</dbReference>
<reference evidence="7 8" key="1">
    <citation type="journal article" date="2014" name="Nature">
        <title>An environmental bacterial taxon with a large and distinct metabolic repertoire.</title>
        <authorList>
            <person name="Wilson M.C."/>
            <person name="Mori T."/>
            <person name="Ruckert C."/>
            <person name="Uria A.R."/>
            <person name="Helf M.J."/>
            <person name="Takada K."/>
            <person name="Gernert C."/>
            <person name="Steffens U.A."/>
            <person name="Heycke N."/>
            <person name="Schmitt S."/>
            <person name="Rinke C."/>
            <person name="Helfrich E.J."/>
            <person name="Brachmann A.O."/>
            <person name="Gurgui C."/>
            <person name="Wakimoto T."/>
            <person name="Kracht M."/>
            <person name="Crusemann M."/>
            <person name="Hentschel U."/>
            <person name="Abe I."/>
            <person name="Matsunaga S."/>
            <person name="Kalinowski J."/>
            <person name="Takeyama H."/>
            <person name="Piel J."/>
        </authorList>
    </citation>
    <scope>NUCLEOTIDE SEQUENCE [LARGE SCALE GENOMIC DNA]</scope>
    <source>
        <strain evidence="8">TSY1</strain>
    </source>
</reference>
<dbReference type="GO" id="GO:0000155">
    <property type="term" value="F:phosphorelay sensor kinase activity"/>
    <property type="evidence" value="ECO:0007669"/>
    <property type="project" value="InterPro"/>
</dbReference>
<protein>
    <recommendedName>
        <fullName evidence="2">histidine kinase</fullName>
        <ecNumber evidence="2">2.7.13.3</ecNumber>
    </recommendedName>
</protein>
<organism evidence="7 8">
    <name type="scientific">Entotheonella factor</name>
    <dbReference type="NCBI Taxonomy" id="1429438"/>
    <lineage>
        <taxon>Bacteria</taxon>
        <taxon>Pseudomonadati</taxon>
        <taxon>Nitrospinota/Tectimicrobiota group</taxon>
        <taxon>Candidatus Tectimicrobiota</taxon>
        <taxon>Candidatus Entotheonellia</taxon>
        <taxon>Candidatus Entotheonellales</taxon>
        <taxon>Candidatus Entotheonellaceae</taxon>
        <taxon>Candidatus Entotheonella</taxon>
    </lineage>
</organism>
<proteinExistence type="predicted"/>
<evidence type="ECO:0000256" key="3">
    <source>
        <dbReference type="ARBA" id="ARBA00022553"/>
    </source>
</evidence>
<dbReference type="PROSITE" id="PS50110">
    <property type="entry name" value="RESPONSE_REGULATORY"/>
    <property type="match status" value="1"/>
</dbReference>
<dbReference type="CDD" id="cd00082">
    <property type="entry name" value="HisKA"/>
    <property type="match status" value="1"/>
</dbReference>
<dbReference type="PANTHER" id="PTHR43065">
    <property type="entry name" value="SENSOR HISTIDINE KINASE"/>
    <property type="match status" value="1"/>
</dbReference>
<dbReference type="SUPFAM" id="SSF47384">
    <property type="entry name" value="Homodimeric domain of signal transducing histidine kinase"/>
    <property type="match status" value="1"/>
</dbReference>
<dbReference type="InterPro" id="IPR001789">
    <property type="entry name" value="Sig_transdc_resp-reg_receiver"/>
</dbReference>
<evidence type="ECO:0000256" key="1">
    <source>
        <dbReference type="ARBA" id="ARBA00000085"/>
    </source>
</evidence>
<dbReference type="AlphaFoldDB" id="W4LWR8"/>
<dbReference type="SUPFAM" id="SSF55874">
    <property type="entry name" value="ATPase domain of HSP90 chaperone/DNA topoisomerase II/histidine kinase"/>
    <property type="match status" value="1"/>
</dbReference>
<evidence type="ECO:0000313" key="8">
    <source>
        <dbReference type="Proteomes" id="UP000019141"/>
    </source>
</evidence>
<dbReference type="SMART" id="SM00448">
    <property type="entry name" value="REC"/>
    <property type="match status" value="1"/>
</dbReference>
<dbReference type="Pfam" id="PF00072">
    <property type="entry name" value="Response_reg"/>
    <property type="match status" value="1"/>
</dbReference>
<dbReference type="InterPro" id="IPR003661">
    <property type="entry name" value="HisK_dim/P_dom"/>
</dbReference>
<sequence length="432" mass="46879">MQENQVDSETTMMTIDQLRQANVALAQFVSHLLDQQQQIEDGLIKINRLESVAVMAGGIAHDFNNILTTILGNVSLAKMLAPKDENLIKRLSNAEKATLRAQDLTRQLLNMTKDNKPAKQLTSIRDVVQEAVDFSLRGSTVRYELSLPQGLWPVEIDAGQISQVIHNIIINAEHAMPNGGVIHIDAANRSIDDLRPVHLHTLSPGSYVHIAIQDGGSGIEAAHLQHIFTTYFTTKAHGNGLGLATAYAIMKKHQGAIYAESEVGIGTTFHLYLPASPAQHVGGQAGTERSTASGTGRILIMEDDDTLHDVVSSTLNMLGYEVMLTRDGHETLSTYQLAREAGRPFDAVILDLTIPGGMGGRKTMTELLAIDPQVKAIVASGYTTDPVLVNFEHYGFCGVLFKPYRAQQLHQVLCDVIEMPVRVATAGGPAAL</sequence>
<dbReference type="PANTHER" id="PTHR43065:SF42">
    <property type="entry name" value="TWO-COMPONENT SENSOR PPRA"/>
    <property type="match status" value="1"/>
</dbReference>
<evidence type="ECO:0000259" key="6">
    <source>
        <dbReference type="PROSITE" id="PS50110"/>
    </source>
</evidence>
<dbReference type="Pfam" id="PF00512">
    <property type="entry name" value="HisKA"/>
    <property type="match status" value="1"/>
</dbReference>
<comment type="catalytic activity">
    <reaction evidence="1">
        <text>ATP + protein L-histidine = ADP + protein N-phospho-L-histidine.</text>
        <dbReference type="EC" id="2.7.13.3"/>
    </reaction>
</comment>
<keyword evidence="8" id="KW-1185">Reference proteome</keyword>
<dbReference type="PRINTS" id="PR00344">
    <property type="entry name" value="BCTRLSENSOR"/>
</dbReference>
<accession>W4LWR8</accession>
<dbReference type="SUPFAM" id="SSF52172">
    <property type="entry name" value="CheY-like"/>
    <property type="match status" value="1"/>
</dbReference>
<dbReference type="Gene3D" id="1.10.287.130">
    <property type="match status" value="1"/>
</dbReference>
<evidence type="ECO:0000256" key="2">
    <source>
        <dbReference type="ARBA" id="ARBA00012438"/>
    </source>
</evidence>
<dbReference type="EMBL" id="AZHW01000154">
    <property type="protein sequence ID" value="ETX02328.1"/>
    <property type="molecule type" value="Genomic_DNA"/>
</dbReference>
<dbReference type="Pfam" id="PF02518">
    <property type="entry name" value="HATPase_c"/>
    <property type="match status" value="1"/>
</dbReference>
<dbReference type="InterPro" id="IPR011006">
    <property type="entry name" value="CheY-like_superfamily"/>
</dbReference>
<dbReference type="InterPro" id="IPR005467">
    <property type="entry name" value="His_kinase_dom"/>
</dbReference>
<evidence type="ECO:0000259" key="5">
    <source>
        <dbReference type="PROSITE" id="PS50109"/>
    </source>
</evidence>
<gene>
    <name evidence="7" type="ORF">ETSY1_03910</name>
</gene>
<feature type="domain" description="Histidine kinase" evidence="5">
    <location>
        <begin position="58"/>
        <end position="277"/>
    </location>
</feature>
<dbReference type="Gene3D" id="3.30.565.10">
    <property type="entry name" value="Histidine kinase-like ATPase, C-terminal domain"/>
    <property type="match status" value="1"/>
</dbReference>
<comment type="caution">
    <text evidence="7">The sequence shown here is derived from an EMBL/GenBank/DDBJ whole genome shotgun (WGS) entry which is preliminary data.</text>
</comment>
<dbReference type="InterPro" id="IPR004358">
    <property type="entry name" value="Sig_transdc_His_kin-like_C"/>
</dbReference>
<dbReference type="PROSITE" id="PS50109">
    <property type="entry name" value="HIS_KIN"/>
    <property type="match status" value="1"/>
</dbReference>
<name>W4LWR8_ENTF1</name>
<dbReference type="HOGENOM" id="CLU_000445_114_51_7"/>
<feature type="domain" description="Response regulatory" evidence="6">
    <location>
        <begin position="297"/>
        <end position="417"/>
    </location>
</feature>
<dbReference type="InterPro" id="IPR003594">
    <property type="entry name" value="HATPase_dom"/>
</dbReference>
<dbReference type="CDD" id="cd00156">
    <property type="entry name" value="REC"/>
    <property type="match status" value="1"/>
</dbReference>
<dbReference type="Gene3D" id="3.40.50.2300">
    <property type="match status" value="1"/>
</dbReference>
<dbReference type="InterPro" id="IPR036097">
    <property type="entry name" value="HisK_dim/P_sf"/>
</dbReference>
<feature type="modified residue" description="4-aspartylphosphate" evidence="4">
    <location>
        <position position="351"/>
    </location>
</feature>
<dbReference type="Proteomes" id="UP000019141">
    <property type="component" value="Unassembled WGS sequence"/>
</dbReference>
<dbReference type="SMART" id="SM00388">
    <property type="entry name" value="HisKA"/>
    <property type="match status" value="1"/>
</dbReference>